<accession>A0A1T5BUG6</accession>
<keyword evidence="4" id="KW-0119">Carbohydrate metabolism</keyword>
<dbReference type="Pfam" id="PF00704">
    <property type="entry name" value="Glyco_hydro_18"/>
    <property type="match status" value="1"/>
</dbReference>
<dbReference type="SMART" id="SM00636">
    <property type="entry name" value="Glyco_18"/>
    <property type="match status" value="1"/>
</dbReference>
<dbReference type="InterPro" id="IPR050314">
    <property type="entry name" value="Glycosyl_Hydrlase_18"/>
</dbReference>
<dbReference type="GO" id="GO:0005975">
    <property type="term" value="P:carbohydrate metabolic process"/>
    <property type="evidence" value="ECO:0007669"/>
    <property type="project" value="InterPro"/>
</dbReference>
<dbReference type="Gene3D" id="3.10.50.10">
    <property type="match status" value="1"/>
</dbReference>
<evidence type="ECO:0000256" key="5">
    <source>
        <dbReference type="ARBA" id="ARBA00023295"/>
    </source>
</evidence>
<keyword evidence="5 6" id="KW-0326">Glycosidase</keyword>
<dbReference type="SUPFAM" id="SSF51445">
    <property type="entry name" value="(Trans)glycosidases"/>
    <property type="match status" value="1"/>
</dbReference>
<name>A0A1T5BUG6_9SPHI</name>
<dbReference type="GO" id="GO:0008061">
    <property type="term" value="F:chitin binding"/>
    <property type="evidence" value="ECO:0007669"/>
    <property type="project" value="InterPro"/>
</dbReference>
<feature type="signal peptide" evidence="8">
    <location>
        <begin position="1"/>
        <end position="24"/>
    </location>
</feature>
<evidence type="ECO:0000256" key="8">
    <source>
        <dbReference type="SAM" id="SignalP"/>
    </source>
</evidence>
<evidence type="ECO:0000313" key="10">
    <source>
        <dbReference type="EMBL" id="SKB50998.1"/>
    </source>
</evidence>
<dbReference type="PROSITE" id="PS01095">
    <property type="entry name" value="GH18_1"/>
    <property type="match status" value="1"/>
</dbReference>
<evidence type="ECO:0000256" key="4">
    <source>
        <dbReference type="ARBA" id="ARBA00023024"/>
    </source>
</evidence>
<evidence type="ECO:0000256" key="7">
    <source>
        <dbReference type="RuleBase" id="RU004453"/>
    </source>
</evidence>
<dbReference type="GO" id="GO:0006032">
    <property type="term" value="P:chitin catabolic process"/>
    <property type="evidence" value="ECO:0007669"/>
    <property type="project" value="UniProtKB-KW"/>
</dbReference>
<dbReference type="PANTHER" id="PTHR11177">
    <property type="entry name" value="CHITINASE"/>
    <property type="match status" value="1"/>
</dbReference>
<gene>
    <name evidence="10" type="ORF">SAMN05661099_1690</name>
</gene>
<evidence type="ECO:0000256" key="2">
    <source>
        <dbReference type="ARBA" id="ARBA00012729"/>
    </source>
</evidence>
<keyword evidence="3 6" id="KW-0378">Hydrolase</keyword>
<dbReference type="InterPro" id="IPR029070">
    <property type="entry name" value="Chitinase_insertion_sf"/>
</dbReference>
<evidence type="ECO:0000256" key="6">
    <source>
        <dbReference type="RuleBase" id="RU000489"/>
    </source>
</evidence>
<feature type="chain" id="PRO_5013205134" description="chitinase" evidence="8">
    <location>
        <begin position="25"/>
        <end position="368"/>
    </location>
</feature>
<evidence type="ECO:0000256" key="1">
    <source>
        <dbReference type="ARBA" id="ARBA00000822"/>
    </source>
</evidence>
<organism evidence="10 11">
    <name type="scientific">Daejeonella lutea</name>
    <dbReference type="NCBI Taxonomy" id="572036"/>
    <lineage>
        <taxon>Bacteria</taxon>
        <taxon>Pseudomonadati</taxon>
        <taxon>Bacteroidota</taxon>
        <taxon>Sphingobacteriia</taxon>
        <taxon>Sphingobacteriales</taxon>
        <taxon>Sphingobacteriaceae</taxon>
        <taxon>Daejeonella</taxon>
    </lineage>
</organism>
<dbReference type="OrthoDB" id="9775889at2"/>
<feature type="domain" description="GH18" evidence="9">
    <location>
        <begin position="31"/>
        <end position="368"/>
    </location>
</feature>
<proteinExistence type="inferred from homology"/>
<dbReference type="STRING" id="572036.SAMN05661099_1690"/>
<keyword evidence="4" id="KW-0146">Chitin degradation</keyword>
<sequence>MLTIKFAKSSALVALSLLTHTAFSQIPKNNIKVLSYYSGSAAGLDSVDANQMTDIIFCFGRLEGNKFKLRRAQDTLTIRKMVSMKAQNPDLKVLLSLGGWGGCPTCSDVFATEIGRKEFTRSIKELYDYFQVDGLDLDWEYPGVQGPEGHKFTPEDKPNFTLLVKELRKLGKKYQLSFAAGGSQRFIDDAIEWKKVMKKVDYVNLMSYDLAGGTRATHHTALYSTEKQPRSADTIVKTLLKIGVPAKKIVVGGAFYGKLFEVPGIEGGPYQTGTQKGTVNYKQIAAQMPKSAGWQYLWDDVAHAPYIYNPQLKQLFVYDDKRSIADKTKYVIDHKLGGIMFWQLGGDIYRNGLLNEINTVKMTYDSLK</sequence>
<keyword evidence="4" id="KW-0624">Polysaccharide degradation</keyword>
<dbReference type="SUPFAM" id="SSF54556">
    <property type="entry name" value="Chitinase insertion domain"/>
    <property type="match status" value="1"/>
</dbReference>
<reference evidence="11" key="1">
    <citation type="submission" date="2017-02" db="EMBL/GenBank/DDBJ databases">
        <authorList>
            <person name="Varghese N."/>
            <person name="Submissions S."/>
        </authorList>
    </citation>
    <scope>NUCLEOTIDE SEQUENCE [LARGE SCALE GENOMIC DNA]</scope>
    <source>
        <strain evidence="11">DSM 22385</strain>
    </source>
</reference>
<comment type="catalytic activity">
    <reaction evidence="1">
        <text>Random endo-hydrolysis of N-acetyl-beta-D-glucosaminide (1-&gt;4)-beta-linkages in chitin and chitodextrins.</text>
        <dbReference type="EC" id="3.2.1.14"/>
    </reaction>
</comment>
<dbReference type="InterPro" id="IPR011583">
    <property type="entry name" value="Chitinase_II/V-like_cat"/>
</dbReference>
<dbReference type="AlphaFoldDB" id="A0A1T5BUG6"/>
<dbReference type="CDD" id="cd06548">
    <property type="entry name" value="GH18_chitinase"/>
    <property type="match status" value="1"/>
</dbReference>
<dbReference type="RefSeq" id="WP_079702133.1">
    <property type="nucleotide sequence ID" value="NZ_FUYR01000001.1"/>
</dbReference>
<evidence type="ECO:0000256" key="3">
    <source>
        <dbReference type="ARBA" id="ARBA00022801"/>
    </source>
</evidence>
<dbReference type="Proteomes" id="UP000189981">
    <property type="component" value="Unassembled WGS sequence"/>
</dbReference>
<evidence type="ECO:0000313" key="11">
    <source>
        <dbReference type="Proteomes" id="UP000189981"/>
    </source>
</evidence>
<keyword evidence="11" id="KW-1185">Reference proteome</keyword>
<protein>
    <recommendedName>
        <fullName evidence="2">chitinase</fullName>
        <ecNumber evidence="2">3.2.1.14</ecNumber>
    </recommendedName>
</protein>
<comment type="similarity">
    <text evidence="7">Belongs to the glycosyl hydrolase 18 family.</text>
</comment>
<dbReference type="PANTHER" id="PTHR11177:SF317">
    <property type="entry name" value="CHITINASE 12-RELATED"/>
    <property type="match status" value="1"/>
</dbReference>
<evidence type="ECO:0000259" key="9">
    <source>
        <dbReference type="PROSITE" id="PS51910"/>
    </source>
</evidence>
<dbReference type="GO" id="GO:0008843">
    <property type="term" value="F:endochitinase activity"/>
    <property type="evidence" value="ECO:0007669"/>
    <property type="project" value="UniProtKB-EC"/>
</dbReference>
<dbReference type="InterPro" id="IPR001579">
    <property type="entry name" value="Glyco_hydro_18_chit_AS"/>
</dbReference>
<dbReference type="InterPro" id="IPR017853">
    <property type="entry name" value="GH"/>
</dbReference>
<dbReference type="InterPro" id="IPR001223">
    <property type="entry name" value="Glyco_hydro18_cat"/>
</dbReference>
<dbReference type="Gene3D" id="3.20.20.80">
    <property type="entry name" value="Glycosidases"/>
    <property type="match status" value="1"/>
</dbReference>
<dbReference type="PROSITE" id="PS51910">
    <property type="entry name" value="GH18_2"/>
    <property type="match status" value="1"/>
</dbReference>
<dbReference type="EMBL" id="FUYR01000001">
    <property type="protein sequence ID" value="SKB50998.1"/>
    <property type="molecule type" value="Genomic_DNA"/>
</dbReference>
<dbReference type="EC" id="3.2.1.14" evidence="2"/>
<keyword evidence="8" id="KW-0732">Signal</keyword>